<name>A0A3P4B8A7_9BURK</name>
<dbReference type="SUPFAM" id="SSF103473">
    <property type="entry name" value="MFS general substrate transporter"/>
    <property type="match status" value="1"/>
</dbReference>
<feature type="transmembrane region" description="Helical" evidence="7">
    <location>
        <begin position="252"/>
        <end position="274"/>
    </location>
</feature>
<dbReference type="InterPro" id="IPR020846">
    <property type="entry name" value="MFS_dom"/>
</dbReference>
<feature type="transmembrane region" description="Helical" evidence="7">
    <location>
        <begin position="87"/>
        <end position="107"/>
    </location>
</feature>
<dbReference type="Gene3D" id="1.20.1250.20">
    <property type="entry name" value="MFS general substrate transporter like domains"/>
    <property type="match status" value="2"/>
</dbReference>
<evidence type="ECO:0000313" key="10">
    <source>
        <dbReference type="Proteomes" id="UP000277294"/>
    </source>
</evidence>
<organism evidence="9 10">
    <name type="scientific">Pigmentiphaga humi</name>
    <dbReference type="NCBI Taxonomy" id="2478468"/>
    <lineage>
        <taxon>Bacteria</taxon>
        <taxon>Pseudomonadati</taxon>
        <taxon>Pseudomonadota</taxon>
        <taxon>Betaproteobacteria</taxon>
        <taxon>Burkholderiales</taxon>
        <taxon>Alcaligenaceae</taxon>
        <taxon>Pigmentiphaga</taxon>
    </lineage>
</organism>
<keyword evidence="4 7" id="KW-0812">Transmembrane</keyword>
<dbReference type="GO" id="GO:0005886">
    <property type="term" value="C:plasma membrane"/>
    <property type="evidence" value="ECO:0007669"/>
    <property type="project" value="UniProtKB-SubCell"/>
</dbReference>
<accession>A0A3P4B8A7</accession>
<keyword evidence="2" id="KW-0813">Transport</keyword>
<sequence length="404" mass="42229">MPSPSASTLPQRSTDWPGIALGIACGILVALYVGKMPPALPLLQSDLGLSLREVGWVVSVFSTMATLVAACMGLVSGRLGAWRCTLAGLGALICGGLLGAASGSYTVLLASRVLEGVGQIAIVVSVPALLVGRSAPHQARLVLALWSAYMPLGISLALLASPLLLNGGHWRLLWSTIAALTAVCAVWLWHWRQRYATVRPSAQALDWHRLSSGVRQLLPWVLAASFTFYAIQFFTVMTFLPTWAVQERGLSLQTASMITAGVIFFNAVGSVLGASLLQRGLRGSSLVMAAHIVVGLSACAIFSDWLPDVARLAACASLNLIGGILPAATLSAAPRLARTPDQIASLQGLFLQGSNLGQFVAAPLVTWVVTASGTVPVWSHALPLMAVCALAGLGLGIFARKRGL</sequence>
<keyword evidence="5 7" id="KW-1133">Transmembrane helix</keyword>
<feature type="transmembrane region" description="Helical" evidence="7">
    <location>
        <begin position="217"/>
        <end position="240"/>
    </location>
</feature>
<feature type="transmembrane region" description="Helical" evidence="7">
    <location>
        <begin position="349"/>
        <end position="369"/>
    </location>
</feature>
<feature type="transmembrane region" description="Helical" evidence="7">
    <location>
        <begin position="16"/>
        <end position="34"/>
    </location>
</feature>
<evidence type="ECO:0000256" key="2">
    <source>
        <dbReference type="ARBA" id="ARBA00022448"/>
    </source>
</evidence>
<proteinExistence type="predicted"/>
<evidence type="ECO:0000256" key="4">
    <source>
        <dbReference type="ARBA" id="ARBA00022692"/>
    </source>
</evidence>
<feature type="transmembrane region" description="Helical" evidence="7">
    <location>
        <begin position="286"/>
        <end position="303"/>
    </location>
</feature>
<dbReference type="InterPro" id="IPR036259">
    <property type="entry name" value="MFS_trans_sf"/>
</dbReference>
<feature type="transmembrane region" description="Helical" evidence="7">
    <location>
        <begin position="143"/>
        <end position="165"/>
    </location>
</feature>
<keyword evidence="6 7" id="KW-0472">Membrane</keyword>
<feature type="transmembrane region" description="Helical" evidence="7">
    <location>
        <begin position="309"/>
        <end position="328"/>
    </location>
</feature>
<dbReference type="Pfam" id="PF07690">
    <property type="entry name" value="MFS_1"/>
    <property type="match status" value="1"/>
</dbReference>
<evidence type="ECO:0000313" key="9">
    <source>
        <dbReference type="EMBL" id="VCU72557.1"/>
    </source>
</evidence>
<evidence type="ECO:0000256" key="1">
    <source>
        <dbReference type="ARBA" id="ARBA00004651"/>
    </source>
</evidence>
<feature type="transmembrane region" description="Helical" evidence="7">
    <location>
        <begin position="381"/>
        <end position="399"/>
    </location>
</feature>
<dbReference type="GO" id="GO:0022857">
    <property type="term" value="F:transmembrane transporter activity"/>
    <property type="evidence" value="ECO:0007669"/>
    <property type="project" value="InterPro"/>
</dbReference>
<feature type="domain" description="Major facilitator superfamily (MFS) profile" evidence="8">
    <location>
        <begin position="18"/>
        <end position="404"/>
    </location>
</feature>
<dbReference type="CDD" id="cd06174">
    <property type="entry name" value="MFS"/>
    <property type="match status" value="1"/>
</dbReference>
<comment type="subcellular location">
    <subcellularLocation>
        <location evidence="1">Cell membrane</location>
        <topology evidence="1">Multi-pass membrane protein</topology>
    </subcellularLocation>
</comment>
<dbReference type="PROSITE" id="PS50850">
    <property type="entry name" value="MFS"/>
    <property type="match status" value="1"/>
</dbReference>
<dbReference type="PANTHER" id="PTHR42718">
    <property type="entry name" value="MAJOR FACILITATOR SUPERFAMILY MULTIDRUG TRANSPORTER MFSC"/>
    <property type="match status" value="1"/>
</dbReference>
<evidence type="ECO:0000259" key="8">
    <source>
        <dbReference type="PROSITE" id="PS50850"/>
    </source>
</evidence>
<dbReference type="Proteomes" id="UP000277294">
    <property type="component" value="Unassembled WGS sequence"/>
</dbReference>
<dbReference type="PANTHER" id="PTHR42718:SF46">
    <property type="entry name" value="BLR6921 PROTEIN"/>
    <property type="match status" value="1"/>
</dbReference>
<reference evidence="9 10" key="1">
    <citation type="submission" date="2018-10" db="EMBL/GenBank/DDBJ databases">
        <authorList>
            <person name="Criscuolo A."/>
        </authorList>
    </citation>
    <scope>NUCLEOTIDE SEQUENCE [LARGE SCALE GENOMIC DNA]</scope>
    <source>
        <strain evidence="9">DnA1</strain>
    </source>
</reference>
<evidence type="ECO:0000256" key="5">
    <source>
        <dbReference type="ARBA" id="ARBA00022989"/>
    </source>
</evidence>
<keyword evidence="10" id="KW-1185">Reference proteome</keyword>
<gene>
    <name evidence="9" type="primary">exuT_3</name>
    <name evidence="9" type="ORF">PIGHUM_04659</name>
</gene>
<dbReference type="AlphaFoldDB" id="A0A3P4B8A7"/>
<dbReference type="InterPro" id="IPR011701">
    <property type="entry name" value="MFS"/>
</dbReference>
<evidence type="ECO:0000256" key="3">
    <source>
        <dbReference type="ARBA" id="ARBA00022475"/>
    </source>
</evidence>
<evidence type="ECO:0000256" key="7">
    <source>
        <dbReference type="SAM" id="Phobius"/>
    </source>
</evidence>
<dbReference type="RefSeq" id="WP_124082149.1">
    <property type="nucleotide sequence ID" value="NZ_UWPJ01000041.1"/>
</dbReference>
<feature type="transmembrane region" description="Helical" evidence="7">
    <location>
        <begin position="54"/>
        <end position="75"/>
    </location>
</feature>
<feature type="transmembrane region" description="Helical" evidence="7">
    <location>
        <begin position="171"/>
        <end position="189"/>
    </location>
</feature>
<dbReference type="OrthoDB" id="8586858at2"/>
<protein>
    <submittedName>
        <fullName evidence="9">Hexuronate transporter</fullName>
    </submittedName>
</protein>
<dbReference type="EMBL" id="UWPJ01000041">
    <property type="protein sequence ID" value="VCU72557.1"/>
    <property type="molecule type" value="Genomic_DNA"/>
</dbReference>
<evidence type="ECO:0000256" key="6">
    <source>
        <dbReference type="ARBA" id="ARBA00023136"/>
    </source>
</evidence>
<feature type="transmembrane region" description="Helical" evidence="7">
    <location>
        <begin position="113"/>
        <end position="131"/>
    </location>
</feature>
<keyword evidence="3" id="KW-1003">Cell membrane</keyword>